<keyword evidence="4" id="KW-0378">Hydrolase</keyword>
<dbReference type="InterPro" id="IPR000326">
    <property type="entry name" value="PAP2/HPO"/>
</dbReference>
<keyword evidence="10" id="KW-1185">Reference proteome</keyword>
<feature type="transmembrane region" description="Helical" evidence="7">
    <location>
        <begin position="148"/>
        <end position="166"/>
    </location>
</feature>
<dbReference type="SUPFAM" id="SSF48317">
    <property type="entry name" value="Acid phosphatase/Vanadium-dependent haloperoxidase"/>
    <property type="match status" value="1"/>
</dbReference>
<dbReference type="PANTHER" id="PTHR14969">
    <property type="entry name" value="SPHINGOSINE-1-PHOSPHATE PHOSPHOHYDROLASE"/>
    <property type="match status" value="1"/>
</dbReference>
<organism evidence="9 10">
    <name type="scientific">Hungatella hathewayi WAL-18680</name>
    <dbReference type="NCBI Taxonomy" id="742737"/>
    <lineage>
        <taxon>Bacteria</taxon>
        <taxon>Bacillati</taxon>
        <taxon>Bacillota</taxon>
        <taxon>Clostridia</taxon>
        <taxon>Lachnospirales</taxon>
        <taxon>Lachnospiraceae</taxon>
        <taxon>Hungatella</taxon>
    </lineage>
</organism>
<dbReference type="OrthoDB" id="9789113at2"/>
<evidence type="ECO:0000256" key="4">
    <source>
        <dbReference type="ARBA" id="ARBA00022801"/>
    </source>
</evidence>
<evidence type="ECO:0000259" key="8">
    <source>
        <dbReference type="SMART" id="SM00014"/>
    </source>
</evidence>
<comment type="subcellular location">
    <subcellularLocation>
        <location evidence="1">Cell membrane</location>
        <topology evidence="1">Multi-pass membrane protein</topology>
    </subcellularLocation>
</comment>
<dbReference type="RefSeq" id="WP_006780933.1">
    <property type="nucleotide sequence ID" value="NZ_CP040506.1"/>
</dbReference>
<name>G5IHH9_9FIRM</name>
<dbReference type="InterPro" id="IPR036938">
    <property type="entry name" value="PAP2/HPO_sf"/>
</dbReference>
<feature type="domain" description="Phosphatidic acid phosphatase type 2/haloperoxidase" evidence="8">
    <location>
        <begin position="53"/>
        <end position="163"/>
    </location>
</feature>
<keyword evidence="6 7" id="KW-0472">Membrane</keyword>
<dbReference type="GO" id="GO:0016787">
    <property type="term" value="F:hydrolase activity"/>
    <property type="evidence" value="ECO:0007669"/>
    <property type="project" value="UniProtKB-KW"/>
</dbReference>
<sequence>MAGTEFAFLYFLQSLHTPWLDSAMVFISSLGDHGRFFLLLAVILLLFKKTRTMGAAMLFSMLLGFLIGNLWLKNMFMRQRPCWLDPTVDLLVRVPRDYSFPSGHTLIGFECAVSIWLQNRKAGAVMLVFAFLLAFSRMYLFVHFPTDVLAGAVLGSVIAWAVYRLMREIEKRRQL</sequence>
<accession>G5IHH9</accession>
<evidence type="ECO:0000313" key="9">
    <source>
        <dbReference type="EMBL" id="EHI59026.1"/>
    </source>
</evidence>
<dbReference type="EMBL" id="ADLN01000078">
    <property type="protein sequence ID" value="EHI59026.1"/>
    <property type="molecule type" value="Genomic_DNA"/>
</dbReference>
<dbReference type="Proteomes" id="UP000005384">
    <property type="component" value="Unassembled WGS sequence"/>
</dbReference>
<evidence type="ECO:0000256" key="1">
    <source>
        <dbReference type="ARBA" id="ARBA00004651"/>
    </source>
</evidence>
<evidence type="ECO:0000256" key="2">
    <source>
        <dbReference type="ARBA" id="ARBA00022475"/>
    </source>
</evidence>
<evidence type="ECO:0000313" key="10">
    <source>
        <dbReference type="Proteomes" id="UP000005384"/>
    </source>
</evidence>
<dbReference type="SMART" id="SM00014">
    <property type="entry name" value="acidPPc"/>
    <property type="match status" value="1"/>
</dbReference>
<dbReference type="PATRIC" id="fig|742737.3.peg.2957"/>
<evidence type="ECO:0000256" key="6">
    <source>
        <dbReference type="ARBA" id="ARBA00023136"/>
    </source>
</evidence>
<keyword evidence="5 7" id="KW-1133">Transmembrane helix</keyword>
<dbReference type="AlphaFoldDB" id="G5IHH9"/>
<reference evidence="9 10" key="1">
    <citation type="submission" date="2011-08" db="EMBL/GenBank/DDBJ databases">
        <title>The Genome Sequence of Clostridium hathewayi WAL-18680.</title>
        <authorList>
            <consortium name="The Broad Institute Genome Sequencing Platform"/>
            <person name="Earl A."/>
            <person name="Ward D."/>
            <person name="Feldgarden M."/>
            <person name="Gevers D."/>
            <person name="Finegold S.M."/>
            <person name="Summanen P.H."/>
            <person name="Molitoris D.R."/>
            <person name="Song M."/>
            <person name="Daigneault M."/>
            <person name="Allen-Vercoe E."/>
            <person name="Young S.K."/>
            <person name="Zeng Q."/>
            <person name="Gargeya S."/>
            <person name="Fitzgerald M."/>
            <person name="Haas B."/>
            <person name="Abouelleil A."/>
            <person name="Alvarado L."/>
            <person name="Arachchi H.M."/>
            <person name="Berlin A."/>
            <person name="Brown A."/>
            <person name="Chapman S.B."/>
            <person name="Chen Z."/>
            <person name="Dunbar C."/>
            <person name="Freedman E."/>
            <person name="Gearin G."/>
            <person name="Gellesch M."/>
            <person name="Goldberg J."/>
            <person name="Griggs A."/>
            <person name="Gujja S."/>
            <person name="Heiman D."/>
            <person name="Howarth C."/>
            <person name="Larson L."/>
            <person name="Lui A."/>
            <person name="MacDonald P.J.P."/>
            <person name="Montmayeur A."/>
            <person name="Murphy C."/>
            <person name="Neiman D."/>
            <person name="Pearson M."/>
            <person name="Priest M."/>
            <person name="Roberts A."/>
            <person name="Saif S."/>
            <person name="Shea T."/>
            <person name="Shenoy N."/>
            <person name="Sisk P."/>
            <person name="Stolte C."/>
            <person name="Sykes S."/>
            <person name="Wortman J."/>
            <person name="Nusbaum C."/>
            <person name="Birren B."/>
        </authorList>
    </citation>
    <scope>NUCLEOTIDE SEQUENCE [LARGE SCALE GENOMIC DNA]</scope>
    <source>
        <strain evidence="9 10">WAL-18680</strain>
    </source>
</reference>
<dbReference type="Pfam" id="PF01569">
    <property type="entry name" value="PAP2"/>
    <property type="match status" value="1"/>
</dbReference>
<keyword evidence="3 7" id="KW-0812">Transmembrane</keyword>
<feature type="transmembrane region" description="Helical" evidence="7">
    <location>
        <begin position="124"/>
        <end position="142"/>
    </location>
</feature>
<proteinExistence type="predicted"/>
<comment type="caution">
    <text evidence="9">The sequence shown here is derived from an EMBL/GenBank/DDBJ whole genome shotgun (WGS) entry which is preliminary data.</text>
</comment>
<keyword evidence="2" id="KW-1003">Cell membrane</keyword>
<gene>
    <name evidence="9" type="ORF">HMPREF9473_02957</name>
</gene>
<feature type="transmembrane region" description="Helical" evidence="7">
    <location>
        <begin position="54"/>
        <end position="72"/>
    </location>
</feature>
<dbReference type="PANTHER" id="PTHR14969:SF62">
    <property type="entry name" value="DECAPRENYLPHOSPHORYL-5-PHOSPHORIBOSE PHOSPHATASE RV3807C-RELATED"/>
    <property type="match status" value="1"/>
</dbReference>
<evidence type="ECO:0000256" key="3">
    <source>
        <dbReference type="ARBA" id="ARBA00022692"/>
    </source>
</evidence>
<evidence type="ECO:0000256" key="7">
    <source>
        <dbReference type="SAM" id="Phobius"/>
    </source>
</evidence>
<dbReference type="HOGENOM" id="CLU_072573_10_3_9"/>
<dbReference type="Gene3D" id="1.20.144.10">
    <property type="entry name" value="Phosphatidic acid phosphatase type 2/haloperoxidase"/>
    <property type="match status" value="2"/>
</dbReference>
<protein>
    <recommendedName>
        <fullName evidence="8">Phosphatidic acid phosphatase type 2/haloperoxidase domain-containing protein</fullName>
    </recommendedName>
</protein>
<evidence type="ECO:0000256" key="5">
    <source>
        <dbReference type="ARBA" id="ARBA00022989"/>
    </source>
</evidence>
<dbReference type="GO" id="GO:0005886">
    <property type="term" value="C:plasma membrane"/>
    <property type="evidence" value="ECO:0007669"/>
    <property type="project" value="UniProtKB-SubCell"/>
</dbReference>